<accession>A0A1A8WAV0</accession>
<sequence length="322" mass="36274">MNNETNLADNMFPENITNVVTTTSSASPLSSTLSILSPRVGNNESSTLSSNNILGNIVNNVTDLLTETLTNVTSPNSGNTSSQTNYNNYNFSTWDSNINNSTSIYDRTNNSGQLPLIGSNFIFDTFLNGLILLLPFLSLLIAIPLAWFLYDKTPLGNCYNRVCDNICCDSPTDEIQHEDDKVCKNEDIEKGKKKNTFMYTSSGGKTNCKQKKSSKKKNSFCTQYSIPQREPPKNENKVIRKLKYALKPYPSTEPKKTLLESENENENENGDNNNFNTRTRTSGKKTTVICKKEVEEIYIKRYSETREIVIQQMENTLDTLHT</sequence>
<keyword evidence="2" id="KW-0472">Membrane</keyword>
<dbReference type="Proteomes" id="UP000078560">
    <property type="component" value="Unassembled WGS sequence"/>
</dbReference>
<feature type="transmembrane region" description="Helical" evidence="2">
    <location>
        <begin position="126"/>
        <end position="150"/>
    </location>
</feature>
<evidence type="ECO:0000256" key="1">
    <source>
        <dbReference type="SAM" id="MobiDB-lite"/>
    </source>
</evidence>
<keyword evidence="2" id="KW-1133">Transmembrane helix</keyword>
<protein>
    <submittedName>
        <fullName evidence="3">Uncharacterized protein</fullName>
    </submittedName>
</protein>
<dbReference type="EMBL" id="FLQU01000680">
    <property type="protein sequence ID" value="SBS89114.1"/>
    <property type="molecule type" value="Genomic_DNA"/>
</dbReference>
<keyword evidence="2" id="KW-0812">Transmembrane</keyword>
<dbReference type="AlphaFoldDB" id="A0A1A8WAV0"/>
<reference evidence="4" key="1">
    <citation type="submission" date="2016-05" db="EMBL/GenBank/DDBJ databases">
        <authorList>
            <person name="Naeem Raeece"/>
        </authorList>
    </citation>
    <scope>NUCLEOTIDE SEQUENCE [LARGE SCALE GENOMIC DNA]</scope>
</reference>
<evidence type="ECO:0000313" key="3">
    <source>
        <dbReference type="EMBL" id="SBS89114.1"/>
    </source>
</evidence>
<evidence type="ECO:0000256" key="2">
    <source>
        <dbReference type="SAM" id="Phobius"/>
    </source>
</evidence>
<proteinExistence type="predicted"/>
<evidence type="ECO:0000313" key="4">
    <source>
        <dbReference type="Proteomes" id="UP000078560"/>
    </source>
</evidence>
<gene>
    <name evidence="3" type="ORF">POVCU2_0052380</name>
</gene>
<organism evidence="3 4">
    <name type="scientific">Plasmodium ovale curtisi</name>
    <dbReference type="NCBI Taxonomy" id="864141"/>
    <lineage>
        <taxon>Eukaryota</taxon>
        <taxon>Sar</taxon>
        <taxon>Alveolata</taxon>
        <taxon>Apicomplexa</taxon>
        <taxon>Aconoidasida</taxon>
        <taxon>Haemosporida</taxon>
        <taxon>Plasmodiidae</taxon>
        <taxon>Plasmodium</taxon>
        <taxon>Plasmodium (Plasmodium)</taxon>
    </lineage>
</organism>
<feature type="region of interest" description="Disordered" evidence="1">
    <location>
        <begin position="250"/>
        <end position="285"/>
    </location>
</feature>
<name>A0A1A8WAV0_PLAOA</name>